<gene>
    <name evidence="2" type="ORF">FJTKL_00072</name>
</gene>
<dbReference type="Proteomes" id="UP001600888">
    <property type="component" value="Unassembled WGS sequence"/>
</dbReference>
<evidence type="ECO:0000256" key="1">
    <source>
        <dbReference type="SAM" id="MobiDB-lite"/>
    </source>
</evidence>
<organism evidence="2 3">
    <name type="scientific">Diaporthe vaccinii</name>
    <dbReference type="NCBI Taxonomy" id="105482"/>
    <lineage>
        <taxon>Eukaryota</taxon>
        <taxon>Fungi</taxon>
        <taxon>Dikarya</taxon>
        <taxon>Ascomycota</taxon>
        <taxon>Pezizomycotina</taxon>
        <taxon>Sordariomycetes</taxon>
        <taxon>Sordariomycetidae</taxon>
        <taxon>Diaporthales</taxon>
        <taxon>Diaporthaceae</taxon>
        <taxon>Diaporthe</taxon>
        <taxon>Diaporthe eres species complex</taxon>
    </lineage>
</organism>
<sequence>MHPWVYPLAHRFGRLRDEGLFTDYKMFKSHQDTWRKLYAAHDRETSHLMRPFGPDWGAPWFTSGSRGVRGERQLTDLEVVLVRQGVAGEVCLGHRLQDLLAHLVHGVLHAGALVLGKRLHGDGPGGLPGGVEPGRGLAHGVDPGEGLPRPGAVDVGRQDAVPGLGEGGVLVAHEAVELGPGALEHREPHDAAPERDAAVPGHGGLDVAGLLAVAVEGVRVGLAVDDHAGPAVHDDLDVGGGDVRVGVQEVLTQDRGEELGRVDGVFLCLDVDGVLHRVRGHDDAVVGLCVPGPGHLLRCLDLPFKQAGHCHLCDGLDPGGLVPVHLVDADIVLPIPGRCESGHSENQVRCNARHAMNSCMLSTLPDRLCHGHEKDGRSEGLPVWYTHTSLRTMLF</sequence>
<name>A0ABR4E4L3_9PEZI</name>
<comment type="caution">
    <text evidence="2">The sequence shown here is derived from an EMBL/GenBank/DDBJ whole genome shotgun (WGS) entry which is preliminary data.</text>
</comment>
<accession>A0ABR4E4L3</accession>
<dbReference type="EMBL" id="JBAWTH010000101">
    <property type="protein sequence ID" value="KAL2277369.1"/>
    <property type="molecule type" value="Genomic_DNA"/>
</dbReference>
<protein>
    <submittedName>
        <fullName evidence="2">Uncharacterized protein</fullName>
    </submittedName>
</protein>
<evidence type="ECO:0000313" key="2">
    <source>
        <dbReference type="EMBL" id="KAL2277369.1"/>
    </source>
</evidence>
<keyword evidence="3" id="KW-1185">Reference proteome</keyword>
<feature type="region of interest" description="Disordered" evidence="1">
    <location>
        <begin position="125"/>
        <end position="144"/>
    </location>
</feature>
<reference evidence="2 3" key="1">
    <citation type="submission" date="2024-03" db="EMBL/GenBank/DDBJ databases">
        <title>A high-quality draft genome sequence of Diaporthe vaccinii, a causative agent of upright dieback and viscid rot disease in cranberry plants.</title>
        <authorList>
            <person name="Sarrasin M."/>
            <person name="Lang B.F."/>
            <person name="Burger G."/>
        </authorList>
    </citation>
    <scope>NUCLEOTIDE SEQUENCE [LARGE SCALE GENOMIC DNA]</scope>
    <source>
        <strain evidence="2 3">IS7</strain>
    </source>
</reference>
<evidence type="ECO:0000313" key="3">
    <source>
        <dbReference type="Proteomes" id="UP001600888"/>
    </source>
</evidence>
<proteinExistence type="predicted"/>